<name>X1VYW4_9ZZZZ</name>
<proteinExistence type="predicted"/>
<gene>
    <name evidence="1" type="ORF">S12H4_63377</name>
</gene>
<reference evidence="1" key="1">
    <citation type="journal article" date="2014" name="Front. Microbiol.">
        <title>High frequency of phylogenetically diverse reductive dehalogenase-homologous genes in deep subseafloor sedimentary metagenomes.</title>
        <authorList>
            <person name="Kawai M."/>
            <person name="Futagami T."/>
            <person name="Toyoda A."/>
            <person name="Takaki Y."/>
            <person name="Nishi S."/>
            <person name="Hori S."/>
            <person name="Arai W."/>
            <person name="Tsubouchi T."/>
            <person name="Morono Y."/>
            <person name="Uchiyama I."/>
            <person name="Ito T."/>
            <person name="Fujiyama A."/>
            <person name="Inagaki F."/>
            <person name="Takami H."/>
        </authorList>
    </citation>
    <scope>NUCLEOTIDE SEQUENCE</scope>
    <source>
        <strain evidence="1">Expedition CK06-06</strain>
    </source>
</reference>
<protein>
    <submittedName>
        <fullName evidence="1">Uncharacterized protein</fullName>
    </submittedName>
</protein>
<feature type="non-terminal residue" evidence="1">
    <location>
        <position position="1"/>
    </location>
</feature>
<dbReference type="EMBL" id="BARW01043080">
    <property type="protein sequence ID" value="GAJ17645.1"/>
    <property type="molecule type" value="Genomic_DNA"/>
</dbReference>
<sequence>PCWATTITTNTICYSIVWGRRTAYQYVDAGNNEIWETSSGLNYF</sequence>
<comment type="caution">
    <text evidence="1">The sequence shown here is derived from an EMBL/GenBank/DDBJ whole genome shotgun (WGS) entry which is preliminary data.</text>
</comment>
<evidence type="ECO:0000313" key="1">
    <source>
        <dbReference type="EMBL" id="GAJ17645.1"/>
    </source>
</evidence>
<dbReference type="AlphaFoldDB" id="X1VYW4"/>
<organism evidence="1">
    <name type="scientific">marine sediment metagenome</name>
    <dbReference type="NCBI Taxonomy" id="412755"/>
    <lineage>
        <taxon>unclassified sequences</taxon>
        <taxon>metagenomes</taxon>
        <taxon>ecological metagenomes</taxon>
    </lineage>
</organism>
<feature type="non-terminal residue" evidence="1">
    <location>
        <position position="44"/>
    </location>
</feature>
<accession>X1VYW4</accession>